<evidence type="ECO:0000313" key="2">
    <source>
        <dbReference type="Proteomes" id="UP000271626"/>
    </source>
</evidence>
<dbReference type="Proteomes" id="UP000271626">
    <property type="component" value="Chromosome"/>
</dbReference>
<organism evidence="1 2">
    <name type="scientific">Tsukamurella paurometabola</name>
    <name type="common">Corynebacterium paurometabolum</name>
    <dbReference type="NCBI Taxonomy" id="2061"/>
    <lineage>
        <taxon>Bacteria</taxon>
        <taxon>Bacillati</taxon>
        <taxon>Actinomycetota</taxon>
        <taxon>Actinomycetes</taxon>
        <taxon>Mycobacteriales</taxon>
        <taxon>Tsukamurellaceae</taxon>
        <taxon>Tsukamurella</taxon>
    </lineage>
</organism>
<evidence type="ECO:0008006" key="3">
    <source>
        <dbReference type="Google" id="ProtNLM"/>
    </source>
</evidence>
<reference evidence="1 2" key="1">
    <citation type="submission" date="2018-12" db="EMBL/GenBank/DDBJ databases">
        <authorList>
            <consortium name="Pathogen Informatics"/>
        </authorList>
    </citation>
    <scope>NUCLEOTIDE SEQUENCE [LARGE SCALE GENOMIC DNA]</scope>
    <source>
        <strain evidence="1 2">NCTC10741</strain>
    </source>
</reference>
<dbReference type="OrthoDB" id="3568721at2"/>
<proteinExistence type="predicted"/>
<dbReference type="EMBL" id="LR131273">
    <property type="protein sequence ID" value="VDR38660.1"/>
    <property type="molecule type" value="Genomic_DNA"/>
</dbReference>
<gene>
    <name evidence="1" type="ORF">NCTC10741_01783</name>
</gene>
<name>A0A3P8MAW1_TSUPA</name>
<sequence length="129" mass="13484">MNTPYSPLRVVAIAASAVILAGCGGIGPDTIENPTGSVSTDASGAKIVTRAVIEAETVNEFDKAINMRFDSIRCPHDLPAQIGARMVCDVTYGKDRYSARIGIIRLNPSTPTAPQTATWAATINDGAGH</sequence>
<dbReference type="AlphaFoldDB" id="A0A3P8MAW1"/>
<dbReference type="RefSeq" id="WP_126195857.1">
    <property type="nucleotide sequence ID" value="NZ_CP085954.1"/>
</dbReference>
<accession>A0A3P8MAW1</accession>
<protein>
    <recommendedName>
        <fullName evidence="3">DUF4333 domain-containing protein</fullName>
    </recommendedName>
</protein>
<evidence type="ECO:0000313" key="1">
    <source>
        <dbReference type="EMBL" id="VDR38660.1"/>
    </source>
</evidence>